<reference evidence="8" key="1">
    <citation type="submission" date="2025-08" db="UniProtKB">
        <authorList>
            <consortium name="RefSeq"/>
        </authorList>
    </citation>
    <scope>IDENTIFICATION</scope>
    <source>
        <tissue evidence="8">Muscle</tissue>
    </source>
</reference>
<dbReference type="GO" id="GO:0010468">
    <property type="term" value="P:regulation of gene expression"/>
    <property type="evidence" value="ECO:0007669"/>
    <property type="project" value="UniProtKB-ARBA"/>
</dbReference>
<name>A0A7E6D0P0_9CHIR</name>
<keyword evidence="7" id="KW-1185">Reference proteome</keyword>
<dbReference type="InParanoid" id="A0A7E6D0P0"/>
<accession>A0A7E6D0P0</accession>
<keyword evidence="3" id="KW-0597">Phosphoprotein</keyword>
<evidence type="ECO:0000259" key="6">
    <source>
        <dbReference type="PROSITE" id="PS50296"/>
    </source>
</evidence>
<dbReference type="FunFam" id="3.30.780.10:FF:000003">
    <property type="entry name" value="Eukaryotic translation initiation factor 1b"/>
    <property type="match status" value="1"/>
</dbReference>
<organism evidence="7 8">
    <name type="scientific">Phyllostomus discolor</name>
    <name type="common">pale spear-nosed bat</name>
    <dbReference type="NCBI Taxonomy" id="89673"/>
    <lineage>
        <taxon>Eukaryota</taxon>
        <taxon>Metazoa</taxon>
        <taxon>Chordata</taxon>
        <taxon>Craniata</taxon>
        <taxon>Vertebrata</taxon>
        <taxon>Euteleostomi</taxon>
        <taxon>Mammalia</taxon>
        <taxon>Eutheria</taxon>
        <taxon>Laurasiatheria</taxon>
        <taxon>Chiroptera</taxon>
        <taxon>Yangochiroptera</taxon>
        <taxon>Phyllostomidae</taxon>
        <taxon>Phyllostominae</taxon>
        <taxon>Phyllostomus</taxon>
    </lineage>
</organism>
<dbReference type="GeneID" id="114505391"/>
<keyword evidence="2" id="KW-0396">Initiation factor</keyword>
<proteinExistence type="inferred from homology"/>
<evidence type="ECO:0000256" key="2">
    <source>
        <dbReference type="ARBA" id="ARBA00022540"/>
    </source>
</evidence>
<sequence>MYVIQNLYSFEPFADASEGNDLFPAGSENYIPIRIQQRNSRKTLTNAQGIAGDYDNRKLVKVFKKESACNRTTVEHPEYGEAISLQGDQHKNIRSSSQRVDWLRMIS</sequence>
<evidence type="ECO:0000256" key="5">
    <source>
        <dbReference type="ARBA" id="ARBA00022990"/>
    </source>
</evidence>
<comment type="similarity">
    <text evidence="1">Belongs to the SUI1 family.</text>
</comment>
<gene>
    <name evidence="8" type="primary">LOC114505391</name>
</gene>
<evidence type="ECO:0000256" key="1">
    <source>
        <dbReference type="ARBA" id="ARBA00005422"/>
    </source>
</evidence>
<evidence type="ECO:0000256" key="3">
    <source>
        <dbReference type="ARBA" id="ARBA00022553"/>
    </source>
</evidence>
<evidence type="ECO:0000313" key="8">
    <source>
        <dbReference type="RefSeq" id="XP_035872521.1"/>
    </source>
</evidence>
<dbReference type="OrthoDB" id="10248435at2759"/>
<dbReference type="InterPro" id="IPR005874">
    <property type="entry name" value="SUI1_euk"/>
</dbReference>
<dbReference type="SUPFAM" id="SSF55159">
    <property type="entry name" value="eIF1-like"/>
    <property type="match status" value="1"/>
</dbReference>
<evidence type="ECO:0000313" key="7">
    <source>
        <dbReference type="Proteomes" id="UP000504628"/>
    </source>
</evidence>
<feature type="domain" description="SUI1" evidence="6">
    <location>
        <begin position="31"/>
        <end position="93"/>
    </location>
</feature>
<dbReference type="KEGG" id="pdic:114505391"/>
<dbReference type="GO" id="GO:0003743">
    <property type="term" value="F:translation initiation factor activity"/>
    <property type="evidence" value="ECO:0007669"/>
    <property type="project" value="UniProtKB-KW"/>
</dbReference>
<dbReference type="AlphaFoldDB" id="A0A7E6D0P0"/>
<dbReference type="InterPro" id="IPR036877">
    <property type="entry name" value="SUI1_dom_sf"/>
</dbReference>
<dbReference type="CDD" id="cd11566">
    <property type="entry name" value="eIF1_SUI1"/>
    <property type="match status" value="1"/>
</dbReference>
<dbReference type="Pfam" id="PF01253">
    <property type="entry name" value="SUI1"/>
    <property type="match status" value="1"/>
</dbReference>
<dbReference type="InterPro" id="IPR001950">
    <property type="entry name" value="SUI1"/>
</dbReference>
<dbReference type="PANTHER" id="PTHR10388">
    <property type="entry name" value="EUKARYOTIC TRANSLATION INITIATION FACTOR SUI1"/>
    <property type="match status" value="1"/>
</dbReference>
<dbReference type="Gene3D" id="3.30.780.10">
    <property type="entry name" value="SUI1-like domain"/>
    <property type="match status" value="1"/>
</dbReference>
<protein>
    <submittedName>
        <fullName evidence="8">Eukaryotic translation initiation factor 1-like</fullName>
    </submittedName>
</protein>
<dbReference type="GO" id="GO:0080090">
    <property type="term" value="P:regulation of primary metabolic process"/>
    <property type="evidence" value="ECO:0007669"/>
    <property type="project" value="UniProtKB-ARBA"/>
</dbReference>
<dbReference type="RefSeq" id="XP_035872521.1">
    <property type="nucleotide sequence ID" value="XM_036016628.1"/>
</dbReference>
<keyword evidence="4" id="KW-0648">Protein biosynthesis</keyword>
<evidence type="ECO:0000256" key="4">
    <source>
        <dbReference type="ARBA" id="ARBA00022917"/>
    </source>
</evidence>
<dbReference type="PROSITE" id="PS50296">
    <property type="entry name" value="SUI1"/>
    <property type="match status" value="1"/>
</dbReference>
<keyword evidence="5" id="KW-0007">Acetylation</keyword>
<dbReference type="Proteomes" id="UP000504628">
    <property type="component" value="Chromosome X"/>
</dbReference>